<dbReference type="Proteomes" id="UP000245627">
    <property type="component" value="Unassembled WGS sequence"/>
</dbReference>
<organism evidence="2 3">
    <name type="scientific">Sphingobacterium corticibacter</name>
    <dbReference type="NCBI Taxonomy" id="2171749"/>
    <lineage>
        <taxon>Bacteria</taxon>
        <taxon>Pseudomonadati</taxon>
        <taxon>Bacteroidota</taxon>
        <taxon>Sphingobacteriia</taxon>
        <taxon>Sphingobacteriales</taxon>
        <taxon>Sphingobacteriaceae</taxon>
        <taxon>Sphingobacterium</taxon>
    </lineage>
</organism>
<reference evidence="2 3" key="1">
    <citation type="submission" date="2018-04" db="EMBL/GenBank/DDBJ databases">
        <title>Sphingobacterium cortibacter sp. nov.</title>
        <authorList>
            <person name="Li Y."/>
        </authorList>
    </citation>
    <scope>NUCLEOTIDE SEQUENCE [LARGE SCALE GENOMIC DNA]</scope>
    <source>
        <strain evidence="2 3">2c-3</strain>
    </source>
</reference>
<protein>
    <submittedName>
        <fullName evidence="2">Uncharacterized protein</fullName>
    </submittedName>
</protein>
<keyword evidence="3" id="KW-1185">Reference proteome</keyword>
<keyword evidence="1" id="KW-0472">Membrane</keyword>
<evidence type="ECO:0000313" key="2">
    <source>
        <dbReference type="EMBL" id="PVH27049.1"/>
    </source>
</evidence>
<dbReference type="AlphaFoldDB" id="A0A2T8HNM3"/>
<comment type="caution">
    <text evidence="2">The sequence shown here is derived from an EMBL/GenBank/DDBJ whole genome shotgun (WGS) entry which is preliminary data.</text>
</comment>
<dbReference type="EMBL" id="QDKG01000001">
    <property type="protein sequence ID" value="PVH27049.1"/>
    <property type="molecule type" value="Genomic_DNA"/>
</dbReference>
<evidence type="ECO:0000256" key="1">
    <source>
        <dbReference type="SAM" id="Phobius"/>
    </source>
</evidence>
<name>A0A2T8HNM3_9SPHI</name>
<accession>A0A2T8HNM3</accession>
<keyword evidence="1" id="KW-1133">Transmembrane helix</keyword>
<gene>
    <name evidence="2" type="ORF">DC487_05480</name>
</gene>
<dbReference type="RefSeq" id="WP_116774904.1">
    <property type="nucleotide sequence ID" value="NZ_QDKG01000001.1"/>
</dbReference>
<evidence type="ECO:0000313" key="3">
    <source>
        <dbReference type="Proteomes" id="UP000245627"/>
    </source>
</evidence>
<proteinExistence type="predicted"/>
<sequence>MKITKELLERYALGQCTKLEATAVNLWLESPSLSLDDDDDDELEVYTADDATEDSLIELELWQEISAHMQESATKSHTAERSENNLVFRPTKSNDPTIKFAALIAIAASLMIILGMGWWFYPTTADKEHFFNASNSDKAVMLWEEDSFEFTLSKNSSASINLQSGNMAVSGDVLFSPKKDFKLYDKHNNTSLDFRQGEVYFISTDPDTSELVVYSKSQLEYLPPILRKHIRKQFHLT</sequence>
<feature type="transmembrane region" description="Helical" evidence="1">
    <location>
        <begin position="100"/>
        <end position="121"/>
    </location>
</feature>
<keyword evidence="1" id="KW-0812">Transmembrane</keyword>